<organism evidence="2 3">
    <name type="scientific">Planococcus liqunii</name>
    <dbReference type="NCBI Taxonomy" id="3058394"/>
    <lineage>
        <taxon>Bacteria</taxon>
        <taxon>Bacillati</taxon>
        <taxon>Bacillota</taxon>
        <taxon>Bacilli</taxon>
        <taxon>Bacillales</taxon>
        <taxon>Caryophanaceae</taxon>
        <taxon>Planococcus</taxon>
    </lineage>
</organism>
<gene>
    <name evidence="2" type="ORF">QWY15_11715</name>
</gene>
<keyword evidence="3" id="KW-1185">Reference proteome</keyword>
<keyword evidence="1" id="KW-1133">Transmembrane helix</keyword>
<name>A0ABT8MTB5_9BACL</name>
<evidence type="ECO:0000313" key="3">
    <source>
        <dbReference type="Proteomes" id="UP001172054"/>
    </source>
</evidence>
<keyword evidence="1" id="KW-0812">Transmembrane</keyword>
<dbReference type="RefSeq" id="WP_301726506.1">
    <property type="nucleotide sequence ID" value="NZ_JAUJWW010000005.1"/>
</dbReference>
<reference evidence="2 3" key="1">
    <citation type="submission" date="2023-06" db="EMBL/GenBank/DDBJ databases">
        <title>Novel species in genus Planococcus.</title>
        <authorList>
            <person name="Ning S."/>
        </authorList>
    </citation>
    <scope>NUCLEOTIDE SEQUENCE [LARGE SCALE GENOMIC DNA]</scope>
    <source>
        <strain evidence="2 3">N064</strain>
    </source>
</reference>
<dbReference type="EMBL" id="JAUJWW010000005">
    <property type="protein sequence ID" value="MDN7227966.1"/>
    <property type="molecule type" value="Genomic_DNA"/>
</dbReference>
<keyword evidence="1" id="KW-0472">Membrane</keyword>
<evidence type="ECO:0000256" key="1">
    <source>
        <dbReference type="SAM" id="Phobius"/>
    </source>
</evidence>
<proteinExistence type="predicted"/>
<comment type="caution">
    <text evidence="2">The sequence shown here is derived from an EMBL/GenBank/DDBJ whole genome shotgun (WGS) entry which is preliminary data.</text>
</comment>
<evidence type="ECO:0000313" key="2">
    <source>
        <dbReference type="EMBL" id="MDN7227966.1"/>
    </source>
</evidence>
<accession>A0ABT8MTB5</accession>
<protein>
    <submittedName>
        <fullName evidence="2">Uncharacterized protein</fullName>
    </submittedName>
</protein>
<feature type="transmembrane region" description="Helical" evidence="1">
    <location>
        <begin position="58"/>
        <end position="78"/>
    </location>
</feature>
<sequence length="144" mass="16336">MKDYLAGAIISLLLFFVLMYVDQTVYRNVMPLNVIIMLLALHVIFFKHLLTEKRILPYLFLIILLVPAVCFSLPALTYHEAQQKILNSYDLEELESILVPLENDSWNPFAASSAHLFTGKSGSEEITLLVNTMTGEIMPSTLPY</sequence>
<feature type="transmembrane region" description="Helical" evidence="1">
    <location>
        <begin position="29"/>
        <end position="46"/>
    </location>
</feature>
<dbReference type="Proteomes" id="UP001172054">
    <property type="component" value="Unassembled WGS sequence"/>
</dbReference>